<feature type="domain" description="Carrier" evidence="1">
    <location>
        <begin position="4"/>
        <end position="81"/>
    </location>
</feature>
<sequence length="90" mass="9879">METETKSQLRQFIRMTFLRNEHAALSDGMSLLSSGMMDSTDTLELILYLESEFGITVGDDEAGPENLDTIERIASFIAGKRSGGATSDTR</sequence>
<dbReference type="PROSITE" id="PS50075">
    <property type="entry name" value="CARRIER"/>
    <property type="match status" value="1"/>
</dbReference>
<evidence type="ECO:0000259" key="1">
    <source>
        <dbReference type="PROSITE" id="PS50075"/>
    </source>
</evidence>
<dbReference type="OrthoDB" id="2625323at2"/>
<dbReference type="Gene3D" id="1.10.1200.10">
    <property type="entry name" value="ACP-like"/>
    <property type="match status" value="1"/>
</dbReference>
<dbReference type="AlphaFoldDB" id="A0A250IC88"/>
<dbReference type="KEGG" id="mbd:MEBOL_002015"/>
<accession>A0A250IC88</accession>
<dbReference type="Proteomes" id="UP000217289">
    <property type="component" value="Chromosome"/>
</dbReference>
<dbReference type="RefSeq" id="WP_095977238.1">
    <property type="nucleotide sequence ID" value="NZ_CP022163.1"/>
</dbReference>
<name>A0A250IC88_9BACT</name>
<dbReference type="InterPro" id="IPR009081">
    <property type="entry name" value="PP-bd_ACP"/>
</dbReference>
<dbReference type="EMBL" id="CP022163">
    <property type="protein sequence ID" value="ATB28566.1"/>
    <property type="molecule type" value="Genomic_DNA"/>
</dbReference>
<keyword evidence="3" id="KW-1185">Reference proteome</keyword>
<organism evidence="2 3">
    <name type="scientific">Melittangium boletus DSM 14713</name>
    <dbReference type="NCBI Taxonomy" id="1294270"/>
    <lineage>
        <taxon>Bacteria</taxon>
        <taxon>Pseudomonadati</taxon>
        <taxon>Myxococcota</taxon>
        <taxon>Myxococcia</taxon>
        <taxon>Myxococcales</taxon>
        <taxon>Cystobacterineae</taxon>
        <taxon>Archangiaceae</taxon>
        <taxon>Melittangium</taxon>
    </lineage>
</organism>
<dbReference type="SUPFAM" id="SSF47336">
    <property type="entry name" value="ACP-like"/>
    <property type="match status" value="1"/>
</dbReference>
<reference evidence="2 3" key="1">
    <citation type="submission" date="2017-06" db="EMBL/GenBank/DDBJ databases">
        <authorList>
            <person name="Kim H.J."/>
            <person name="Triplett B.A."/>
        </authorList>
    </citation>
    <scope>NUCLEOTIDE SEQUENCE [LARGE SCALE GENOMIC DNA]</scope>
    <source>
        <strain evidence="2 3">DSM 14713</strain>
    </source>
</reference>
<protein>
    <submittedName>
        <fullName evidence="2">Acyl carrier protein</fullName>
    </submittedName>
</protein>
<evidence type="ECO:0000313" key="2">
    <source>
        <dbReference type="EMBL" id="ATB28566.1"/>
    </source>
</evidence>
<dbReference type="InterPro" id="IPR036736">
    <property type="entry name" value="ACP-like_sf"/>
</dbReference>
<gene>
    <name evidence="2" type="ORF">MEBOL_002015</name>
</gene>
<proteinExistence type="predicted"/>
<evidence type="ECO:0000313" key="3">
    <source>
        <dbReference type="Proteomes" id="UP000217289"/>
    </source>
</evidence>